<dbReference type="PANTHER" id="PTHR42809:SF1">
    <property type="entry name" value="FLAVODOXIN 1"/>
    <property type="match status" value="1"/>
</dbReference>
<dbReference type="NCBIfam" id="TIGR01752">
    <property type="entry name" value="flav_long"/>
    <property type="match status" value="1"/>
</dbReference>
<keyword evidence="6 8" id="KW-0249">Electron transport</keyword>
<dbReference type="KEGG" id="ant:Arnit_2684"/>
<dbReference type="OrthoDB" id="359268at2"/>
<evidence type="ECO:0000259" key="9">
    <source>
        <dbReference type="PROSITE" id="PS50902"/>
    </source>
</evidence>
<dbReference type="PROSITE" id="PS50902">
    <property type="entry name" value="FLAVODOXIN_LIKE"/>
    <property type="match status" value="1"/>
</dbReference>
<dbReference type="PROSITE" id="PS00201">
    <property type="entry name" value="FLAVODOXIN"/>
    <property type="match status" value="1"/>
</dbReference>
<reference evidence="10 11" key="1">
    <citation type="journal article" date="2010" name="Stand. Genomic Sci.">
        <title>Complete genome sequence of Arcobacter nitrofigilis type strain (CI).</title>
        <authorList>
            <person name="Pati A."/>
            <person name="Gronow S."/>
            <person name="Lapidus A."/>
            <person name="Copeland A."/>
            <person name="Glavina Del Rio T."/>
            <person name="Nolan M."/>
            <person name="Lucas S."/>
            <person name="Tice H."/>
            <person name="Cheng J.F."/>
            <person name="Han C."/>
            <person name="Chertkov O."/>
            <person name="Bruce D."/>
            <person name="Tapia R."/>
            <person name="Goodwin L."/>
            <person name="Pitluck S."/>
            <person name="Liolios K."/>
            <person name="Ivanova N."/>
            <person name="Mavromatis K."/>
            <person name="Chen A."/>
            <person name="Palaniappan K."/>
            <person name="Land M."/>
            <person name="Hauser L."/>
            <person name="Chang Y.J."/>
            <person name="Jeffries C.D."/>
            <person name="Detter J.C."/>
            <person name="Rohde M."/>
            <person name="Goker M."/>
            <person name="Bristow J."/>
            <person name="Eisen J.A."/>
            <person name="Markowitz V."/>
            <person name="Hugenholtz P."/>
            <person name="Klenk H.P."/>
            <person name="Kyrpides N.C."/>
        </authorList>
    </citation>
    <scope>NUCLEOTIDE SEQUENCE [LARGE SCALE GENOMIC DNA]</scope>
    <source>
        <strain evidence="11">ATCC 33309 / DSM 7299 / CCUG 15893 / LMG 7604 / NCTC 12251 / CI</strain>
    </source>
</reference>
<keyword evidence="11" id="KW-1185">Reference proteome</keyword>
<dbReference type="InterPro" id="IPR050619">
    <property type="entry name" value="Flavodoxin"/>
</dbReference>
<organism evidence="10 11">
    <name type="scientific">Arcobacter nitrofigilis (strain ATCC 33309 / DSM 7299 / CCUG 15893 / LMG 7604 / NCTC 12251 / CI)</name>
    <name type="common">Campylobacter nitrofigilis</name>
    <dbReference type="NCBI Taxonomy" id="572480"/>
    <lineage>
        <taxon>Bacteria</taxon>
        <taxon>Pseudomonadati</taxon>
        <taxon>Campylobacterota</taxon>
        <taxon>Epsilonproteobacteria</taxon>
        <taxon>Campylobacterales</taxon>
        <taxon>Arcobacteraceae</taxon>
        <taxon>Arcobacter</taxon>
    </lineage>
</organism>
<dbReference type="InterPro" id="IPR010086">
    <property type="entry name" value="Flavodoxin_lc"/>
</dbReference>
<evidence type="ECO:0000256" key="7">
    <source>
        <dbReference type="ARBA" id="ARBA00023231"/>
    </source>
</evidence>
<evidence type="ECO:0000256" key="1">
    <source>
        <dbReference type="ARBA" id="ARBA00001917"/>
    </source>
</evidence>
<dbReference type="InterPro" id="IPR008254">
    <property type="entry name" value="Flavodoxin/NO_synth"/>
</dbReference>
<dbReference type="GO" id="GO:0009055">
    <property type="term" value="F:electron transfer activity"/>
    <property type="evidence" value="ECO:0007669"/>
    <property type="project" value="UniProtKB-UniRule"/>
</dbReference>
<proteinExistence type="inferred from homology"/>
<dbReference type="InterPro" id="IPR001226">
    <property type="entry name" value="Flavodoxin_CS"/>
</dbReference>
<comment type="similarity">
    <text evidence="2 8">Belongs to the flavodoxin family.</text>
</comment>
<evidence type="ECO:0000256" key="8">
    <source>
        <dbReference type="PIRNR" id="PIRNR038996"/>
    </source>
</evidence>
<dbReference type="PRINTS" id="PR00369">
    <property type="entry name" value="FLAVODOXIN"/>
</dbReference>
<dbReference type="AlphaFoldDB" id="D5V6R2"/>
<accession>D5V6R2</accession>
<dbReference type="STRING" id="572480.Arnit_2684"/>
<gene>
    <name evidence="10" type="ordered locus">Arnit_2684</name>
</gene>
<evidence type="ECO:0000256" key="3">
    <source>
        <dbReference type="ARBA" id="ARBA00022448"/>
    </source>
</evidence>
<evidence type="ECO:0000313" key="10">
    <source>
        <dbReference type="EMBL" id="ADG94332.1"/>
    </source>
</evidence>
<dbReference type="Gene3D" id="3.40.50.360">
    <property type="match status" value="1"/>
</dbReference>
<evidence type="ECO:0000256" key="5">
    <source>
        <dbReference type="ARBA" id="ARBA00022643"/>
    </source>
</evidence>
<dbReference type="Pfam" id="PF00258">
    <property type="entry name" value="Flavodoxin_1"/>
    <property type="match status" value="1"/>
</dbReference>
<dbReference type="InterPro" id="IPR029039">
    <property type="entry name" value="Flavoprotein-like_sf"/>
</dbReference>
<protein>
    <recommendedName>
        <fullName evidence="8">Flavodoxin</fullName>
    </recommendedName>
</protein>
<dbReference type="GO" id="GO:0010181">
    <property type="term" value="F:FMN binding"/>
    <property type="evidence" value="ECO:0007669"/>
    <property type="project" value="UniProtKB-UniRule"/>
</dbReference>
<comment type="function">
    <text evidence="8">Low-potential electron donor to a number of redox enzymes.</text>
</comment>
<dbReference type="RefSeq" id="WP_013136477.1">
    <property type="nucleotide sequence ID" value="NC_014166.1"/>
</dbReference>
<dbReference type="PIRSF" id="PIRSF038996">
    <property type="entry name" value="FldA"/>
    <property type="match status" value="1"/>
</dbReference>
<evidence type="ECO:0000313" key="11">
    <source>
        <dbReference type="Proteomes" id="UP000000939"/>
    </source>
</evidence>
<dbReference type="NCBIfam" id="NF006739">
    <property type="entry name" value="PRK09267.1-5"/>
    <property type="match status" value="1"/>
</dbReference>
<comment type="cofactor">
    <cofactor evidence="1 8">
        <name>FMN</name>
        <dbReference type="ChEBI" id="CHEBI:58210"/>
    </cofactor>
</comment>
<evidence type="ECO:0000256" key="6">
    <source>
        <dbReference type="ARBA" id="ARBA00022982"/>
    </source>
</evidence>
<keyword evidence="4 8" id="KW-0285">Flavoprotein</keyword>
<dbReference type="PANTHER" id="PTHR42809">
    <property type="entry name" value="FLAVODOXIN 2"/>
    <property type="match status" value="1"/>
</dbReference>
<dbReference type="eggNOG" id="COG0716">
    <property type="taxonomic scope" value="Bacteria"/>
</dbReference>
<dbReference type="InterPro" id="IPR001094">
    <property type="entry name" value="Flavdoxin-like"/>
</dbReference>
<sequence>MKTAIFYASSTGNTSNIAEQIAKELSIDEIHDIADVSLEKMNEYENVIFGISTWGDGDLQDDWDDNFEQLKKVDFSSKKVALFGLGDQDGYPDTYLDAMGIVYEEIKSLGANVVGEWERDDSYDFDDSKAFIDNKFVGLALDEDTQDDLTEQRVSKWISYIKNDFN</sequence>
<keyword evidence="7" id="KW-0535">Nitrogen fixation</keyword>
<feature type="domain" description="Flavodoxin-like" evidence="9">
    <location>
        <begin position="3"/>
        <end position="162"/>
    </location>
</feature>
<evidence type="ECO:0000256" key="4">
    <source>
        <dbReference type="ARBA" id="ARBA00022630"/>
    </source>
</evidence>
<name>D5V6R2_ARCNC</name>
<dbReference type="HOGENOM" id="CLU_051402_1_0_7"/>
<evidence type="ECO:0000256" key="2">
    <source>
        <dbReference type="ARBA" id="ARBA00005267"/>
    </source>
</evidence>
<dbReference type="NCBIfam" id="NF006738">
    <property type="entry name" value="PRK09267.1-4"/>
    <property type="match status" value="1"/>
</dbReference>
<dbReference type="SUPFAM" id="SSF52218">
    <property type="entry name" value="Flavoproteins"/>
    <property type="match status" value="1"/>
</dbReference>
<dbReference type="Proteomes" id="UP000000939">
    <property type="component" value="Chromosome"/>
</dbReference>
<keyword evidence="3 8" id="KW-0813">Transport</keyword>
<dbReference type="EMBL" id="CP001999">
    <property type="protein sequence ID" value="ADG94332.1"/>
    <property type="molecule type" value="Genomic_DNA"/>
</dbReference>
<keyword evidence="5 8" id="KW-0288">FMN</keyword>